<gene>
    <name evidence="5" type="ordered locus">ANT_19780</name>
</gene>
<reference evidence="5 6" key="1">
    <citation type="submission" date="2010-12" db="EMBL/GenBank/DDBJ databases">
        <title>Whole genome sequence of Anaerolinea thermophila UNI-1.</title>
        <authorList>
            <person name="Narita-Yamada S."/>
            <person name="Kishi E."/>
            <person name="Watanabe Y."/>
            <person name="Takasaki K."/>
            <person name="Ankai A."/>
            <person name="Oguchi A."/>
            <person name="Fukui S."/>
            <person name="Takahashi M."/>
            <person name="Yashiro I."/>
            <person name="Hosoyama A."/>
            <person name="Sekiguchi Y."/>
            <person name="Hanada S."/>
            <person name="Fujita N."/>
        </authorList>
    </citation>
    <scope>NUCLEOTIDE SEQUENCE [LARGE SCALE GENOMIC DNA]</scope>
    <source>
        <strain evidence="6">DSM 14523 / JCM 11388 / NBRC 100420 / UNI-1</strain>
    </source>
</reference>
<accession>E8N6E0</accession>
<dbReference type="Pfam" id="PF12705">
    <property type="entry name" value="PDDEXK_1"/>
    <property type="match status" value="1"/>
</dbReference>
<feature type="domain" description="PD-(D/E)XK endonuclease-like" evidence="4">
    <location>
        <begin position="17"/>
        <end position="249"/>
    </location>
</feature>
<dbReference type="GO" id="GO:0004386">
    <property type="term" value="F:helicase activity"/>
    <property type="evidence" value="ECO:0007669"/>
    <property type="project" value="UniProtKB-KW"/>
</dbReference>
<keyword evidence="2" id="KW-0547">Nucleotide-binding</keyword>
<proteinExistence type="predicted"/>
<dbReference type="GO" id="GO:0006281">
    <property type="term" value="P:DNA repair"/>
    <property type="evidence" value="ECO:0007669"/>
    <property type="project" value="UniProtKB-KW"/>
</dbReference>
<evidence type="ECO:0000313" key="5">
    <source>
        <dbReference type="EMBL" id="BAJ64004.1"/>
    </source>
</evidence>
<dbReference type="EMBL" id="AP012029">
    <property type="protein sequence ID" value="BAJ64004.1"/>
    <property type="molecule type" value="Genomic_DNA"/>
</dbReference>
<evidence type="ECO:0000256" key="3">
    <source>
        <dbReference type="ARBA" id="ARBA00023204"/>
    </source>
</evidence>
<dbReference type="STRING" id="926569.ANT_19780"/>
<evidence type="ECO:0000259" key="4">
    <source>
        <dbReference type="Pfam" id="PF12705"/>
    </source>
</evidence>
<keyword evidence="3" id="KW-0234">DNA repair</keyword>
<dbReference type="Proteomes" id="UP000008922">
    <property type="component" value="Chromosome"/>
</dbReference>
<keyword evidence="2" id="KW-0067">ATP-binding</keyword>
<keyword evidence="6" id="KW-1185">Reference proteome</keyword>
<dbReference type="InParanoid" id="E8N6E0"/>
<keyword evidence="1" id="KW-0227">DNA damage</keyword>
<dbReference type="InterPro" id="IPR011604">
    <property type="entry name" value="PDDEXK-like_dom_sf"/>
</dbReference>
<sequence>MLNRPVKRLASQPSFVFSQHSLQDYADCPRRFWLRYLEQLAWPSPPVEPLEEYERHRLLGEQFHRLAHQAFLGIDLNLLRQLAESDALLSSWWANFMRLFPAVNTGERKVEFALSVPVKQYRLFARFDLIQKHTAPLRWVIWDWKTGEKTSTASRLSQRWQTRVYRYVLVEAGQTIFGQNAPQPQDVEMVYWFAAAPEKSVRLPYSQEQFEKDREDILQWIEWIEKDDVFPPTTEEKRCRFCVYRSFCDRGIAGNLLDWEEEEEEPEAFSFNFDQVTEIHF</sequence>
<dbReference type="KEGG" id="atm:ANT_19780"/>
<organism evidence="5 6">
    <name type="scientific">Anaerolinea thermophila (strain DSM 14523 / JCM 11388 / NBRC 100420 / UNI-1)</name>
    <dbReference type="NCBI Taxonomy" id="926569"/>
    <lineage>
        <taxon>Bacteria</taxon>
        <taxon>Bacillati</taxon>
        <taxon>Chloroflexota</taxon>
        <taxon>Anaerolineae</taxon>
        <taxon>Anaerolineales</taxon>
        <taxon>Anaerolineaceae</taxon>
        <taxon>Anaerolinea</taxon>
    </lineage>
</organism>
<evidence type="ECO:0000256" key="2">
    <source>
        <dbReference type="ARBA" id="ARBA00022806"/>
    </source>
</evidence>
<dbReference type="OrthoDB" id="306181at2"/>
<keyword evidence="2" id="KW-0378">Hydrolase</keyword>
<dbReference type="AlphaFoldDB" id="E8N6E0"/>
<dbReference type="eggNOG" id="COG2887">
    <property type="taxonomic scope" value="Bacteria"/>
</dbReference>
<keyword evidence="2" id="KW-0347">Helicase</keyword>
<dbReference type="HOGENOM" id="CLU_070318_0_0_0"/>
<dbReference type="Gene3D" id="3.90.320.10">
    <property type="match status" value="1"/>
</dbReference>
<evidence type="ECO:0000256" key="1">
    <source>
        <dbReference type="ARBA" id="ARBA00022763"/>
    </source>
</evidence>
<name>E8N6E0_ANATU</name>
<dbReference type="InterPro" id="IPR038726">
    <property type="entry name" value="PDDEXK_AddAB-type"/>
</dbReference>
<protein>
    <recommendedName>
        <fullName evidence="4">PD-(D/E)XK endonuclease-like domain-containing protein</fullName>
    </recommendedName>
</protein>
<dbReference type="RefSeq" id="WP_013560377.1">
    <property type="nucleotide sequence ID" value="NC_014960.1"/>
</dbReference>
<evidence type="ECO:0000313" key="6">
    <source>
        <dbReference type="Proteomes" id="UP000008922"/>
    </source>
</evidence>